<dbReference type="Pfam" id="PF02826">
    <property type="entry name" value="2-Hacid_dh_C"/>
    <property type="match status" value="1"/>
</dbReference>
<feature type="domain" description="D-isomer specific 2-hydroxyacid dehydrogenase NAD-binding" evidence="3">
    <location>
        <begin position="104"/>
        <end position="274"/>
    </location>
</feature>
<reference evidence="5" key="1">
    <citation type="journal article" date="2019" name="Int. J. Syst. Evol. Microbiol.">
        <title>The Global Catalogue of Microorganisms (GCM) 10K type strain sequencing project: providing services to taxonomists for standard genome sequencing and annotation.</title>
        <authorList>
            <consortium name="The Broad Institute Genomics Platform"/>
            <consortium name="The Broad Institute Genome Sequencing Center for Infectious Disease"/>
            <person name="Wu L."/>
            <person name="Ma J."/>
        </authorList>
    </citation>
    <scope>NUCLEOTIDE SEQUENCE [LARGE SCALE GENOMIC DNA]</scope>
    <source>
        <strain evidence="5">CGMCC 4.7139</strain>
    </source>
</reference>
<accession>A0ABV9GB19</accession>
<protein>
    <submittedName>
        <fullName evidence="4">NAD(P)-dependent oxidoreductase</fullName>
    </submittedName>
</protein>
<dbReference type="SUPFAM" id="SSF51735">
    <property type="entry name" value="NAD(P)-binding Rossmann-fold domains"/>
    <property type="match status" value="1"/>
</dbReference>
<name>A0ABV9GB19_9ACTN</name>
<keyword evidence="5" id="KW-1185">Reference proteome</keyword>
<dbReference type="Gene3D" id="3.40.50.720">
    <property type="entry name" value="NAD(P)-binding Rossmann-like Domain"/>
    <property type="match status" value="2"/>
</dbReference>
<dbReference type="EMBL" id="JBHSFE010000021">
    <property type="protein sequence ID" value="MFC4611241.1"/>
    <property type="molecule type" value="Genomic_DNA"/>
</dbReference>
<dbReference type="RefSeq" id="WP_381200092.1">
    <property type="nucleotide sequence ID" value="NZ_JBHSFE010000021.1"/>
</dbReference>
<keyword evidence="2" id="KW-0520">NAD</keyword>
<keyword evidence="1" id="KW-0560">Oxidoreductase</keyword>
<dbReference type="Proteomes" id="UP001595993">
    <property type="component" value="Unassembled WGS sequence"/>
</dbReference>
<evidence type="ECO:0000259" key="3">
    <source>
        <dbReference type="Pfam" id="PF02826"/>
    </source>
</evidence>
<comment type="caution">
    <text evidence="4">The sequence shown here is derived from an EMBL/GenBank/DDBJ whole genome shotgun (WGS) entry which is preliminary data.</text>
</comment>
<dbReference type="InterPro" id="IPR006140">
    <property type="entry name" value="D-isomer_DH_NAD-bd"/>
</dbReference>
<evidence type="ECO:0000256" key="1">
    <source>
        <dbReference type="ARBA" id="ARBA00023002"/>
    </source>
</evidence>
<organism evidence="4 5">
    <name type="scientific">Streptomyces maoxianensis</name>
    <dbReference type="NCBI Taxonomy" id="1459942"/>
    <lineage>
        <taxon>Bacteria</taxon>
        <taxon>Bacillati</taxon>
        <taxon>Actinomycetota</taxon>
        <taxon>Actinomycetes</taxon>
        <taxon>Kitasatosporales</taxon>
        <taxon>Streptomycetaceae</taxon>
        <taxon>Streptomyces</taxon>
    </lineage>
</organism>
<evidence type="ECO:0000256" key="2">
    <source>
        <dbReference type="ARBA" id="ARBA00023027"/>
    </source>
</evidence>
<dbReference type="PANTHER" id="PTHR10996:SF178">
    <property type="entry name" value="2-HYDROXYACID DEHYDROGENASE YGL185C-RELATED"/>
    <property type="match status" value="1"/>
</dbReference>
<evidence type="ECO:0000313" key="5">
    <source>
        <dbReference type="Proteomes" id="UP001595993"/>
    </source>
</evidence>
<sequence>MSNILVIRGAADIGTLRAYAPDARIQEVDHLQALSDVAATSILVLRSGAYLGEHELKALPCLRHVIRTGSGLDNIDLEALSRRAIVVHRNPEVSAPAVAEWVLASALMLARRMPLGHAMLAGGMHDKAACMGTPLAQMAVGVWGAGPVGLAAARALAPYVARITHAHWPSNPQGLPQSPSHELAHQAQVHVIALPLRTATRQLIGPEFLKQAASQRPFLICAGRLETLDVAACLRALKAGTISGLAIDGIERQHLPMLEPQRTPMNLLISPHIGAQRTDVRAALNRWAAELVREISQRDHTTLAGDPR</sequence>
<dbReference type="InterPro" id="IPR036291">
    <property type="entry name" value="NAD(P)-bd_dom_sf"/>
</dbReference>
<dbReference type="PANTHER" id="PTHR10996">
    <property type="entry name" value="2-HYDROXYACID DEHYDROGENASE-RELATED"/>
    <property type="match status" value="1"/>
</dbReference>
<gene>
    <name evidence="4" type="ORF">ACFO9E_26105</name>
</gene>
<evidence type="ECO:0000313" key="4">
    <source>
        <dbReference type="EMBL" id="MFC4611241.1"/>
    </source>
</evidence>
<dbReference type="SUPFAM" id="SSF52283">
    <property type="entry name" value="Formate/glycerate dehydrogenase catalytic domain-like"/>
    <property type="match status" value="1"/>
</dbReference>
<proteinExistence type="predicted"/>
<dbReference type="InterPro" id="IPR050223">
    <property type="entry name" value="D-isomer_2-hydroxyacid_DH"/>
</dbReference>